<evidence type="ECO:0000256" key="1">
    <source>
        <dbReference type="ARBA" id="ARBA00022490"/>
    </source>
</evidence>
<evidence type="ECO:0000313" key="5">
    <source>
        <dbReference type="Proteomes" id="UP000749559"/>
    </source>
</evidence>
<dbReference type="PROSITE" id="PS50181">
    <property type="entry name" value="FBOX"/>
    <property type="match status" value="1"/>
</dbReference>
<accession>A0A8J1T7S6</accession>
<dbReference type="InterPro" id="IPR006553">
    <property type="entry name" value="Leu-rich_rpt_Cys-con_subtyp"/>
</dbReference>
<organism evidence="4 5">
    <name type="scientific">Owenia fusiformis</name>
    <name type="common">Polychaete worm</name>
    <dbReference type="NCBI Taxonomy" id="6347"/>
    <lineage>
        <taxon>Eukaryota</taxon>
        <taxon>Metazoa</taxon>
        <taxon>Spiralia</taxon>
        <taxon>Lophotrochozoa</taxon>
        <taxon>Annelida</taxon>
        <taxon>Polychaeta</taxon>
        <taxon>Sedentaria</taxon>
        <taxon>Canalipalpata</taxon>
        <taxon>Sabellida</taxon>
        <taxon>Oweniida</taxon>
        <taxon>Oweniidae</taxon>
        <taxon>Owenia</taxon>
    </lineage>
</organism>
<dbReference type="Gene3D" id="1.20.120.520">
    <property type="entry name" value="nmb1532 protein domain like"/>
    <property type="match status" value="1"/>
</dbReference>
<dbReference type="InterPro" id="IPR032675">
    <property type="entry name" value="LRR_dom_sf"/>
</dbReference>
<dbReference type="Gene3D" id="1.20.1280.50">
    <property type="match status" value="1"/>
</dbReference>
<dbReference type="SUPFAM" id="SSF52047">
    <property type="entry name" value="RNI-like"/>
    <property type="match status" value="1"/>
</dbReference>
<keyword evidence="1" id="KW-0963">Cytoplasm</keyword>
<dbReference type="Proteomes" id="UP000749559">
    <property type="component" value="Unassembled WGS sequence"/>
</dbReference>
<proteinExistence type="predicted"/>
<dbReference type="GO" id="GO:0031146">
    <property type="term" value="P:SCF-dependent proteasomal ubiquitin-dependent protein catabolic process"/>
    <property type="evidence" value="ECO:0007669"/>
    <property type="project" value="TreeGrafter"/>
</dbReference>
<dbReference type="CDD" id="cd12109">
    <property type="entry name" value="Hr_FBXL5"/>
    <property type="match status" value="1"/>
</dbReference>
<dbReference type="PANTHER" id="PTHR13318:SF19">
    <property type="entry name" value="F-BOX_LRR-REPEAT PROTEIN 5"/>
    <property type="match status" value="1"/>
</dbReference>
<protein>
    <submittedName>
        <fullName evidence="4">Uncharacterized protein</fullName>
    </submittedName>
</protein>
<keyword evidence="2" id="KW-0479">Metal-binding</keyword>
<dbReference type="PANTHER" id="PTHR13318">
    <property type="entry name" value="PARTNER OF PAIRED, ISOFORM B-RELATED"/>
    <property type="match status" value="1"/>
</dbReference>
<dbReference type="GO" id="GO:0019005">
    <property type="term" value="C:SCF ubiquitin ligase complex"/>
    <property type="evidence" value="ECO:0007669"/>
    <property type="project" value="TreeGrafter"/>
</dbReference>
<dbReference type="SMART" id="SM00256">
    <property type="entry name" value="FBOX"/>
    <property type="match status" value="1"/>
</dbReference>
<evidence type="ECO:0000313" key="4">
    <source>
        <dbReference type="EMBL" id="CAH1784102.1"/>
    </source>
</evidence>
<dbReference type="AlphaFoldDB" id="A0A8J1T7S6"/>
<feature type="non-terminal residue" evidence="4">
    <location>
        <position position="674"/>
    </location>
</feature>
<name>A0A8J1T7S6_OWEFU</name>
<dbReference type="SUPFAM" id="SSF81383">
    <property type="entry name" value="F-box domain"/>
    <property type="match status" value="1"/>
</dbReference>
<keyword evidence="3" id="KW-0833">Ubl conjugation pathway</keyword>
<evidence type="ECO:0000256" key="3">
    <source>
        <dbReference type="ARBA" id="ARBA00022786"/>
    </source>
</evidence>
<dbReference type="InterPro" id="IPR045808">
    <property type="entry name" value="Hr_FBXL5"/>
</dbReference>
<dbReference type="Pfam" id="PF12937">
    <property type="entry name" value="F-box-like"/>
    <property type="match status" value="1"/>
</dbReference>
<reference evidence="4" key="1">
    <citation type="submission" date="2022-03" db="EMBL/GenBank/DDBJ databases">
        <authorList>
            <person name="Martin C."/>
        </authorList>
    </citation>
    <scope>NUCLEOTIDE SEQUENCE</scope>
</reference>
<dbReference type="GO" id="GO:0006879">
    <property type="term" value="P:intracellular iron ion homeostasis"/>
    <property type="evidence" value="ECO:0007669"/>
    <property type="project" value="InterPro"/>
</dbReference>
<evidence type="ECO:0000256" key="2">
    <source>
        <dbReference type="ARBA" id="ARBA00022723"/>
    </source>
</evidence>
<dbReference type="OrthoDB" id="6284743at2759"/>
<keyword evidence="5" id="KW-1185">Reference proteome</keyword>
<dbReference type="GO" id="GO:0046872">
    <property type="term" value="F:metal ion binding"/>
    <property type="evidence" value="ECO:0007669"/>
    <property type="project" value="UniProtKB-KW"/>
</dbReference>
<dbReference type="EMBL" id="CAIIXF020000005">
    <property type="protein sequence ID" value="CAH1784102.1"/>
    <property type="molecule type" value="Genomic_DNA"/>
</dbReference>
<gene>
    <name evidence="4" type="ORF">OFUS_LOCUS10354</name>
</gene>
<dbReference type="InterPro" id="IPR036047">
    <property type="entry name" value="F-box-like_dom_sf"/>
</dbReference>
<comment type="caution">
    <text evidence="4">The sequence shown here is derived from an EMBL/GenBank/DDBJ whole genome shotgun (WGS) entry which is preliminary data.</text>
</comment>
<sequence length="674" mass="76862">KTKMAPSFPEEVDVFTIPHSRMKELVNGYCQMMTQTDFSNVVNFELLLKSLIKTFTEFKSHEKIENEFIMQRLKTKLRALQIHNTAVCNCHKDNKLVEVLEIVRDGFDWKNKTPNDRWYYGDKLRRVLQDFTENFLPHMKEEEEVFQPLLMKYFTVEELKELKEAVVQAHSWNEVKYSSEEKLVIPDDDLLQRNEVADAHCEETSKTSILDLPNEVTVEIFSFLNPKEKISCREVCHQWSELALDASLWKMFPVQWALGNWDYCGSMDDIPSEEEYDSEDSDNYVVIDEDKDEDTTSDSDSNSYYSNTAIQIRKEAKMLSGISRYLLPMVGFGVETLDLAGSRGITNSVMNKMLKRCPNVEHVDCSQTRVGDSAFKGLAKHRCGKKLKTLNLSGCTNISDIAMLRLAEAMHYIDTSEDYNHSDKETSSKQHKETPDANEEFCYCDRLNRLTLQGDQNTDNTTVPNDGNQGIDSHYANHTETQAGNESPIGCCDYKNLRESSSYKLKCKPRDSVKDKNHPNAVKNCGTQCHEGCDKTQSNSSINIEDCTTLYKSNPKDNGYSVEQVLLRPTGKSKATKDLCNNRHIDRRWVCTLEKLNVSGCFLVSDVGLRAIGSHTLPKLTLVDLSGCLGVTAKGLFHLVKRCPNLPAETLFYCDNIEDGRAINSSYYSYIYQS</sequence>
<dbReference type="Gene3D" id="3.80.10.10">
    <property type="entry name" value="Ribonuclease Inhibitor"/>
    <property type="match status" value="2"/>
</dbReference>
<dbReference type="SMART" id="SM00367">
    <property type="entry name" value="LRR_CC"/>
    <property type="match status" value="4"/>
</dbReference>
<dbReference type="InterPro" id="IPR001810">
    <property type="entry name" value="F-box_dom"/>
</dbReference>